<accession>A0A0A9EZB6</accession>
<organism evidence="1">
    <name type="scientific">Arundo donax</name>
    <name type="common">Giant reed</name>
    <name type="synonym">Donax arundinaceus</name>
    <dbReference type="NCBI Taxonomy" id="35708"/>
    <lineage>
        <taxon>Eukaryota</taxon>
        <taxon>Viridiplantae</taxon>
        <taxon>Streptophyta</taxon>
        <taxon>Embryophyta</taxon>
        <taxon>Tracheophyta</taxon>
        <taxon>Spermatophyta</taxon>
        <taxon>Magnoliopsida</taxon>
        <taxon>Liliopsida</taxon>
        <taxon>Poales</taxon>
        <taxon>Poaceae</taxon>
        <taxon>PACMAD clade</taxon>
        <taxon>Arundinoideae</taxon>
        <taxon>Arundineae</taxon>
        <taxon>Arundo</taxon>
    </lineage>
</organism>
<proteinExistence type="predicted"/>
<sequence length="79" mass="9045">MQCDKLKAYIQHTFNIIHCHHIIRKTAKHWQKGNEYLCYSSTASSRSISAALGASLHIVLPGHHPFSIFRQCFRFSSGM</sequence>
<protein>
    <submittedName>
        <fullName evidence="1">Uncharacterized protein</fullName>
    </submittedName>
</protein>
<name>A0A0A9EZB6_ARUDO</name>
<reference evidence="1" key="1">
    <citation type="submission" date="2014-09" db="EMBL/GenBank/DDBJ databases">
        <authorList>
            <person name="Magalhaes I.L.F."/>
            <person name="Oliveira U."/>
            <person name="Santos F.R."/>
            <person name="Vidigal T.H.D.A."/>
            <person name="Brescovit A.D."/>
            <person name="Santos A.J."/>
        </authorList>
    </citation>
    <scope>NUCLEOTIDE SEQUENCE</scope>
    <source>
        <tissue evidence="1">Shoot tissue taken approximately 20 cm above the soil surface</tissue>
    </source>
</reference>
<dbReference type="EMBL" id="GBRH01196513">
    <property type="protein sequence ID" value="JAE01383.1"/>
    <property type="molecule type" value="Transcribed_RNA"/>
</dbReference>
<dbReference type="AlphaFoldDB" id="A0A0A9EZB6"/>
<reference evidence="1" key="2">
    <citation type="journal article" date="2015" name="Data Brief">
        <title>Shoot transcriptome of the giant reed, Arundo donax.</title>
        <authorList>
            <person name="Barrero R.A."/>
            <person name="Guerrero F.D."/>
            <person name="Moolhuijzen P."/>
            <person name="Goolsby J.A."/>
            <person name="Tidwell J."/>
            <person name="Bellgard S.E."/>
            <person name="Bellgard M.I."/>
        </authorList>
    </citation>
    <scope>NUCLEOTIDE SEQUENCE</scope>
    <source>
        <tissue evidence="1">Shoot tissue taken approximately 20 cm above the soil surface</tissue>
    </source>
</reference>
<evidence type="ECO:0000313" key="1">
    <source>
        <dbReference type="EMBL" id="JAE01383.1"/>
    </source>
</evidence>